<organism evidence="1">
    <name type="scientific">marine sediment metagenome</name>
    <dbReference type="NCBI Taxonomy" id="412755"/>
    <lineage>
        <taxon>unclassified sequences</taxon>
        <taxon>metagenomes</taxon>
        <taxon>ecological metagenomes</taxon>
    </lineage>
</organism>
<name>A0A0F9TEY5_9ZZZZ</name>
<evidence type="ECO:0000313" key="1">
    <source>
        <dbReference type="EMBL" id="KKN73397.1"/>
    </source>
</evidence>
<comment type="caution">
    <text evidence="1">The sequence shown here is derived from an EMBL/GenBank/DDBJ whole genome shotgun (WGS) entry which is preliminary data.</text>
</comment>
<reference evidence="1" key="1">
    <citation type="journal article" date="2015" name="Nature">
        <title>Complex archaea that bridge the gap between prokaryotes and eukaryotes.</title>
        <authorList>
            <person name="Spang A."/>
            <person name="Saw J.H."/>
            <person name="Jorgensen S.L."/>
            <person name="Zaremba-Niedzwiedzka K."/>
            <person name="Martijn J."/>
            <person name="Lind A.E."/>
            <person name="van Eijk R."/>
            <person name="Schleper C."/>
            <person name="Guy L."/>
            <person name="Ettema T.J."/>
        </authorList>
    </citation>
    <scope>NUCLEOTIDE SEQUENCE</scope>
</reference>
<dbReference type="AlphaFoldDB" id="A0A0F9TEY5"/>
<sequence length="141" mass="16160">MTQLTFKVKGAKVVRSGLQDLAADIPRIGRRQIRITMDRIVRVMKVYPPEPPGSTYERTFKLKRGWKVKPIGADGYRIENRASFRGRRYSKYVVGLGSGLGQAWMHVGRWKLFRNVVDSEGARLPRDIARHIRIAARKKGL</sequence>
<dbReference type="EMBL" id="LAZR01000344">
    <property type="protein sequence ID" value="KKN73397.1"/>
    <property type="molecule type" value="Genomic_DNA"/>
</dbReference>
<evidence type="ECO:0008006" key="2">
    <source>
        <dbReference type="Google" id="ProtNLM"/>
    </source>
</evidence>
<gene>
    <name evidence="1" type="ORF">LCGC14_0401000</name>
</gene>
<accession>A0A0F9TEY5</accession>
<protein>
    <recommendedName>
        <fullName evidence="2">HK97 gp10 family phage protein</fullName>
    </recommendedName>
</protein>
<proteinExistence type="predicted"/>